<dbReference type="EMBL" id="LCWV01000005">
    <property type="protein sequence ID" value="PWI73191.1"/>
    <property type="molecule type" value="Genomic_DNA"/>
</dbReference>
<dbReference type="Proteomes" id="UP000245956">
    <property type="component" value="Unassembled WGS sequence"/>
</dbReference>
<feature type="compositionally biased region" description="Basic and acidic residues" evidence="1">
    <location>
        <begin position="1272"/>
        <end position="1291"/>
    </location>
</feature>
<dbReference type="SUPFAM" id="SSF52113">
    <property type="entry name" value="BRCT domain"/>
    <property type="match status" value="1"/>
</dbReference>
<feature type="domain" description="BRCT" evidence="2">
    <location>
        <begin position="1993"/>
        <end position="2098"/>
    </location>
</feature>
<feature type="compositionally biased region" description="Acidic residues" evidence="1">
    <location>
        <begin position="1662"/>
        <end position="1678"/>
    </location>
</feature>
<feature type="region of interest" description="Disordered" evidence="1">
    <location>
        <begin position="1632"/>
        <end position="1740"/>
    </location>
</feature>
<feature type="compositionally biased region" description="Polar residues" evidence="1">
    <location>
        <begin position="1449"/>
        <end position="1460"/>
    </location>
</feature>
<feature type="region of interest" description="Disordered" evidence="1">
    <location>
        <begin position="638"/>
        <end position="685"/>
    </location>
</feature>
<feature type="compositionally biased region" description="Pro residues" evidence="1">
    <location>
        <begin position="437"/>
        <end position="451"/>
    </location>
</feature>
<sequence>MAGALQVVPATGPTTVRAEEGGEVSEVGVRAPGRLRRAAPWAVGQPGVTPVARRRGRAVLALPRLPVASHRAMTQTPNEGHVQRAPTGPNSPGGNHLSAEAAPPSPSSLPPGLWSASVRLSPAIRGRRVGDHLGRENGPRPGDATVTSIVPPPSRQERFDPLPCPLIPPREAPPPSSSSILFGVGPAARAVPSPTAEPQTLTQSWAMPNISHTSPTPCLVPPALFFPPSALLPHRPSRPGCARTKVPARRDSIPSLPLHSLVRLPKVPVRLRERAWPTEQASVASRQPPASSIPLQRCSARRPKPPPRPCLADARKPGALFPPCHHRRPTIGTAAELRSGQRLQLTVCRACRACRSRCADNCVFDSRPPRAPSPPADDALLTPSANVPSSAPPICASFYVEPHPRAVMDPVHSLAEAAINSAPVHQEALHRSSDVPAPVPAPAASPVPGHAPPQQHTSSGLASSLSPALSPTTLPRPDDMPSRPPIFSPTNSTIHLPHPGSPPPRKDTTSSVSTQATTATMASAETNNTSYSADTSPSLHQSIFSVKDGADVSNTRRTSRRRTGPLSQQSRERAALIRKLGACADCRRRRVACHPSHHNLTWEDLVSKFHRSHSPSIQDIAPSFAAGRALSPTASLSASQAAYASDPQDMDVDSGTPSHHQPGRPPLSEARIRTPLPSGPRLEKSLSLPGIESLKNELQGNVPRMLSTSNRGRYNAVQALLLFWQDDDDAAIVQGAVKELADVFDKYYHYTFQIQTIPSSSDGCKSSWRWLSRQLNEFAEDRDQRDVLKIVYYAGHTYLDGNRDMILASSRDGIKASTIRWNGIQQILEEACSDTLIIMDAAYYPSSRMVRQKGVLELIAASVSEEHVTALGRCVFTRALVDQLRTRATRSTPLSAAELHSILLAAYPKLIQDRNPEKEMLTSFPAPLHTMMSGNSRLPSIFLCPVYQSSPLRNSFSYENSPQLHLSIKLHDDNVDIDSWNEWLRLMPDGIKDVKVDGPFRTSFRRPAAPFAIDKMRWARTGRQSQDADELGAQAVVAMLVGGCTCMGGVEVVAQQRSADAASQPQQNGPGHRWGSFHLRLVNHHAADHNVNKEQQTNISMESPPKRMTRARAAAKACESTTKTTKIVTAAAKAKTAGTATASTKSTAAKRKTRADDNEDETDQDEMAARRAVRGRPRKTPEANAAADDTPAPAPARATRGRPAKKPSAETSKHDQDSTAAAVAAAPRPRGRPRKTPAPDADAAPATAAEPAKKTARGRAPAVTKPAVKKTVKFEEPDKENLEPEVAKAREPSTGGIRGRPARRGGATAARSTRTAATPTASAVSQKKPLSPKKVTQMPLSRNDDSSEDELAMGKVRTPVRHLKKSPIKPRTAAATAPIKESQAADDGQDTAATGNTVTLSAPALGASPARRPPSSPFKDSLKSPAKRIGAANLPGSALKPTALGTEHPGQTPSFKSSLLRSAAKRPQSPIKGLSLPPASAAKPHQSQSAMKKTMFQSPAKRALPGFKPQTETQTQEDAALPGSPRMQPIVMATPTPATRRRPSERLLDDDQAHDELDEGGDDNVFDAGDTDVIFSGRLSSVLPRHADPSLEGEVNDLDENEIDQVEFVSEATEPMRPLSNEKRLSETVGHLTVERIDDPMALDNITADMEESTELPQQREEEAEDQQIPEGDNEDEVVPGPLASGKAKGVKYQLRQKDQDPCYDIRLESDSEDETTTPFKVISPTPSRSTKRPRDSRRSTIGLTSLAEQFGSWSAASPIKADKNTDVAPAFVCEDVGHQDTAVNFAGEPEPSARNMFFENEMLAHGDEVQTATPHMAAQAGLDKGEDEDLCMENMMVTDEDVALAQEANDLSVLEPERVEQVVNGGSFDDSVSEASQEYGDENQVPVDPALASSVPAGPVTPVRPPQHRAFFTTTKVPLKPADNSTPSPLKQRSMSASRASSRRPAALPRSATVISYSPTKDRRRSSAAVTPSKVDMWSSIGTPARTPRRDLDPAILRGAVVFVDVHTTEGADASGIFVELLSQMGARCVKSWHWNPSGESCSSAKVGITHVVYKDGGKRTLEKVREANGVVHCVGVSWVLDCERANEWLDEAPYCIDTSHIPRGGARRRKSMEPKALANLNGTIVDGSSKSSHTPNTPKNRRDSSLWMHSPSDQVDGQNDDDLEWSCVLLTPVPKTPAPEAVARYAAELPETPQGESDDEDENPSPTKQALLTRTCPPKANPYREMGAGILSRDKDEHVLQRLMAARRKSLQFAPKVGSPLSKTWE</sequence>
<feature type="region of interest" description="Disordered" evidence="1">
    <location>
        <begin position="365"/>
        <end position="386"/>
    </location>
</feature>
<name>A0A2U3EFA2_PURLI</name>
<feature type="compositionally biased region" description="Low complexity" evidence="1">
    <location>
        <begin position="1238"/>
        <end position="1250"/>
    </location>
</feature>
<protein>
    <recommendedName>
        <fullName evidence="2">BRCT domain-containing protein</fullName>
    </recommendedName>
</protein>
<feature type="compositionally biased region" description="Low complexity" evidence="1">
    <location>
        <begin position="1934"/>
        <end position="1953"/>
    </location>
</feature>
<accession>A0A2U3EFA2</accession>
<gene>
    <name evidence="3" type="ORF">PCL_10206</name>
</gene>
<feature type="compositionally biased region" description="Low complexity" evidence="1">
    <location>
        <begin position="1182"/>
        <end position="1198"/>
    </location>
</feature>
<feature type="compositionally biased region" description="Polar residues" evidence="1">
    <location>
        <begin position="2122"/>
        <end position="2140"/>
    </location>
</feature>
<feature type="compositionally biased region" description="Basic and acidic residues" evidence="1">
    <location>
        <begin position="1696"/>
        <end position="1710"/>
    </location>
</feature>
<feature type="compositionally biased region" description="Acidic residues" evidence="1">
    <location>
        <begin position="1556"/>
        <end position="1565"/>
    </location>
</feature>
<dbReference type="CDD" id="cd17716">
    <property type="entry name" value="BRCT_microcephalin_rpt1"/>
    <property type="match status" value="1"/>
</dbReference>
<feature type="compositionally biased region" description="Low complexity" evidence="1">
    <location>
        <begin position="1390"/>
        <end position="1410"/>
    </location>
</feature>
<feature type="region of interest" description="Disordered" evidence="1">
    <location>
        <begin position="543"/>
        <end position="572"/>
    </location>
</feature>
<evidence type="ECO:0000313" key="3">
    <source>
        <dbReference type="EMBL" id="PWI73191.1"/>
    </source>
</evidence>
<feature type="compositionally biased region" description="Basic and acidic residues" evidence="1">
    <location>
        <begin position="1207"/>
        <end position="1217"/>
    </location>
</feature>
<feature type="compositionally biased region" description="Low complexity" evidence="1">
    <location>
        <begin position="457"/>
        <end position="475"/>
    </location>
</feature>
<dbReference type="InterPro" id="IPR001357">
    <property type="entry name" value="BRCT_dom"/>
</dbReference>
<dbReference type="InterPro" id="IPR036420">
    <property type="entry name" value="BRCT_dom_sf"/>
</dbReference>
<organism evidence="3 4">
    <name type="scientific">Purpureocillium lilacinum</name>
    <name type="common">Paecilomyces lilacinus</name>
    <dbReference type="NCBI Taxonomy" id="33203"/>
    <lineage>
        <taxon>Eukaryota</taxon>
        <taxon>Fungi</taxon>
        <taxon>Dikarya</taxon>
        <taxon>Ascomycota</taxon>
        <taxon>Pezizomycotina</taxon>
        <taxon>Sordariomycetes</taxon>
        <taxon>Hypocreomycetidae</taxon>
        <taxon>Hypocreales</taxon>
        <taxon>Ophiocordycipitaceae</taxon>
        <taxon>Purpureocillium</taxon>
    </lineage>
</organism>
<feature type="compositionally biased region" description="Low complexity" evidence="1">
    <location>
        <begin position="1304"/>
        <end position="1323"/>
    </location>
</feature>
<dbReference type="InterPro" id="IPR022047">
    <property type="entry name" value="Microcephalin-like"/>
</dbReference>
<feature type="compositionally biased region" description="Basic and acidic residues" evidence="1">
    <location>
        <begin position="129"/>
        <end position="138"/>
    </location>
</feature>
<evidence type="ECO:0000313" key="4">
    <source>
        <dbReference type="Proteomes" id="UP000245956"/>
    </source>
</evidence>
<evidence type="ECO:0000259" key="2">
    <source>
        <dbReference type="PROSITE" id="PS50172"/>
    </source>
</evidence>
<feature type="compositionally biased region" description="Low complexity" evidence="1">
    <location>
        <begin position="1111"/>
        <end position="1147"/>
    </location>
</feature>
<feature type="region of interest" description="Disordered" evidence="1">
    <location>
        <begin position="1868"/>
        <end position="1972"/>
    </location>
</feature>
<comment type="caution">
    <text evidence="3">The sequence shown here is derived from an EMBL/GenBank/DDBJ whole genome shotgun (WGS) entry which is preliminary data.</text>
</comment>
<feature type="region of interest" description="Disordered" evidence="1">
    <location>
        <begin position="2122"/>
        <end position="2162"/>
    </location>
</feature>
<feature type="compositionally biased region" description="Acidic residues" evidence="1">
    <location>
        <begin position="1157"/>
        <end position="1166"/>
    </location>
</feature>
<feature type="compositionally biased region" description="Polar residues" evidence="1">
    <location>
        <begin position="279"/>
        <end position="294"/>
    </location>
</feature>
<dbReference type="PANTHER" id="PTHR14625">
    <property type="entry name" value="MICROCEPHALIN"/>
    <property type="match status" value="1"/>
</dbReference>
<dbReference type="PANTHER" id="PTHR14625:SF3">
    <property type="entry name" value="MICROCEPHALIN"/>
    <property type="match status" value="1"/>
</dbReference>
<feature type="compositionally biased region" description="Basic and acidic residues" evidence="1">
    <location>
        <begin position="1542"/>
        <end position="1555"/>
    </location>
</feature>
<evidence type="ECO:0000256" key="1">
    <source>
        <dbReference type="SAM" id="MobiDB-lite"/>
    </source>
</evidence>
<feature type="region of interest" description="Disordered" evidence="1">
    <location>
        <begin position="279"/>
        <end position="309"/>
    </location>
</feature>
<feature type="compositionally biased region" description="Polar residues" evidence="1">
    <location>
        <begin position="1485"/>
        <end position="1497"/>
    </location>
</feature>
<feature type="compositionally biased region" description="Basic residues" evidence="1">
    <location>
        <begin position="1358"/>
        <end position="1368"/>
    </location>
</feature>
<reference evidence="3 4" key="1">
    <citation type="journal article" date="2016" name="Front. Microbiol.">
        <title>Genome and transcriptome sequences reveal the specific parasitism of the nematophagous Purpureocillium lilacinum 36-1.</title>
        <authorList>
            <person name="Xie J."/>
            <person name="Li S."/>
            <person name="Mo C."/>
            <person name="Xiao X."/>
            <person name="Peng D."/>
            <person name="Wang G."/>
            <person name="Xiao Y."/>
        </authorList>
    </citation>
    <scope>NUCLEOTIDE SEQUENCE [LARGE SCALE GENOMIC DNA]</scope>
    <source>
        <strain evidence="3 4">36-1</strain>
    </source>
</reference>
<dbReference type="PROSITE" id="PS50172">
    <property type="entry name" value="BRCT"/>
    <property type="match status" value="1"/>
</dbReference>
<feature type="region of interest" description="Disordered" evidence="1">
    <location>
        <begin position="2193"/>
        <end position="2232"/>
    </location>
</feature>
<dbReference type="Gene3D" id="3.40.50.10190">
    <property type="entry name" value="BRCT domain"/>
    <property type="match status" value="1"/>
</dbReference>
<proteinExistence type="predicted"/>
<feature type="region of interest" description="Disordered" evidence="1">
    <location>
        <begin position="425"/>
        <end position="517"/>
    </location>
</feature>
<dbReference type="GO" id="GO:0000278">
    <property type="term" value="P:mitotic cell cycle"/>
    <property type="evidence" value="ECO:0007669"/>
    <property type="project" value="TreeGrafter"/>
</dbReference>
<feature type="region of interest" description="Disordered" evidence="1">
    <location>
        <begin position="129"/>
        <end position="156"/>
    </location>
</feature>
<feature type="region of interest" description="Disordered" evidence="1">
    <location>
        <begin position="1089"/>
        <end position="1602"/>
    </location>
</feature>
<feature type="region of interest" description="Disordered" evidence="1">
    <location>
        <begin position="67"/>
        <end position="114"/>
    </location>
</feature>